<dbReference type="AlphaFoldDB" id="A0A0E9PI31"/>
<accession>A0A0E9PI31</accession>
<reference evidence="1" key="2">
    <citation type="journal article" date="2015" name="Fish Shellfish Immunol.">
        <title>Early steps in the European eel (Anguilla anguilla)-Vibrio vulnificus interaction in the gills: Role of the RtxA13 toxin.</title>
        <authorList>
            <person name="Callol A."/>
            <person name="Pajuelo D."/>
            <person name="Ebbesson L."/>
            <person name="Teles M."/>
            <person name="MacKenzie S."/>
            <person name="Amaro C."/>
        </authorList>
    </citation>
    <scope>NUCLEOTIDE SEQUENCE</scope>
</reference>
<organism evidence="1">
    <name type="scientific">Anguilla anguilla</name>
    <name type="common">European freshwater eel</name>
    <name type="synonym">Muraena anguilla</name>
    <dbReference type="NCBI Taxonomy" id="7936"/>
    <lineage>
        <taxon>Eukaryota</taxon>
        <taxon>Metazoa</taxon>
        <taxon>Chordata</taxon>
        <taxon>Craniata</taxon>
        <taxon>Vertebrata</taxon>
        <taxon>Euteleostomi</taxon>
        <taxon>Actinopterygii</taxon>
        <taxon>Neopterygii</taxon>
        <taxon>Teleostei</taxon>
        <taxon>Anguilliformes</taxon>
        <taxon>Anguillidae</taxon>
        <taxon>Anguilla</taxon>
    </lineage>
</organism>
<sequence length="29" mass="3097">MCCVFRSQKASQVIVNSGSVLLWSPPAST</sequence>
<proteinExistence type="predicted"/>
<name>A0A0E9PI31_ANGAN</name>
<dbReference type="EMBL" id="GBXM01104326">
    <property type="protein sequence ID" value="JAH04251.1"/>
    <property type="molecule type" value="Transcribed_RNA"/>
</dbReference>
<reference evidence="1" key="1">
    <citation type="submission" date="2014-11" db="EMBL/GenBank/DDBJ databases">
        <authorList>
            <person name="Amaro Gonzalez C."/>
        </authorList>
    </citation>
    <scope>NUCLEOTIDE SEQUENCE</scope>
</reference>
<protein>
    <submittedName>
        <fullName evidence="1">Uncharacterized protein</fullName>
    </submittedName>
</protein>
<evidence type="ECO:0000313" key="1">
    <source>
        <dbReference type="EMBL" id="JAH04251.1"/>
    </source>
</evidence>